<dbReference type="Gene3D" id="3.40.605.10">
    <property type="entry name" value="Aldehyde Dehydrogenase, Chain A, domain 1"/>
    <property type="match status" value="1"/>
</dbReference>
<reference evidence="5" key="1">
    <citation type="submission" date="2015-02" db="EMBL/GenBank/DDBJ databases">
        <title>Draft Genome of Frankia sp. CpI1-S.</title>
        <authorList>
            <person name="Oshone R.T."/>
            <person name="Ngom M."/>
            <person name="Ghodhbane-Gtari F."/>
            <person name="Gtari M."/>
            <person name="Morris K."/>
            <person name="Thomas K."/>
            <person name="Sen A."/>
            <person name="Tisa L.S."/>
        </authorList>
    </citation>
    <scope>NUCLEOTIDE SEQUENCE [LARGE SCALE GENOMIC DNA]</scope>
    <source>
        <strain evidence="5">CpI1-S</strain>
    </source>
</reference>
<dbReference type="Gene3D" id="3.40.309.10">
    <property type="entry name" value="Aldehyde Dehydrogenase, Chain A, domain 2"/>
    <property type="match status" value="1"/>
</dbReference>
<feature type="region of interest" description="Disordered" evidence="2">
    <location>
        <begin position="1"/>
        <end position="21"/>
    </location>
</feature>
<dbReference type="InterPro" id="IPR015590">
    <property type="entry name" value="Aldehyde_DH_dom"/>
</dbReference>
<organism evidence="4 5">
    <name type="scientific">Frankia torreyi</name>
    <dbReference type="NCBI Taxonomy" id="1856"/>
    <lineage>
        <taxon>Bacteria</taxon>
        <taxon>Bacillati</taxon>
        <taxon>Actinomycetota</taxon>
        <taxon>Actinomycetes</taxon>
        <taxon>Frankiales</taxon>
        <taxon>Frankiaceae</taxon>
        <taxon>Frankia</taxon>
    </lineage>
</organism>
<dbReference type="PATRIC" id="fig|1502723.3.peg.5856"/>
<feature type="domain" description="Aldehyde dehydrogenase" evidence="3">
    <location>
        <begin position="175"/>
        <end position="391"/>
    </location>
</feature>
<accession>A0A0D8B8N5</accession>
<reference evidence="4 5" key="2">
    <citation type="journal article" date="2016" name="Genome Announc.">
        <title>Permanent Draft Genome Sequences for Two Variants of Frankia sp. Strain CpI1, the First Frankia Strain Isolated from Root Nodules of Comptonia peregrina.</title>
        <authorList>
            <person name="Oshone R."/>
            <person name="Hurst S.G.IV."/>
            <person name="Abebe-Akele F."/>
            <person name="Simpson S."/>
            <person name="Morris K."/>
            <person name="Thomas W.K."/>
            <person name="Tisa L.S."/>
        </authorList>
    </citation>
    <scope>NUCLEOTIDE SEQUENCE [LARGE SCALE GENOMIC DNA]</scope>
    <source>
        <strain evidence="5">CpI1-S</strain>
    </source>
</reference>
<dbReference type="Proteomes" id="UP000032545">
    <property type="component" value="Unassembled WGS sequence"/>
</dbReference>
<protein>
    <submittedName>
        <fullName evidence="4">NAD-dependent aldehyde dehydrogenase</fullName>
    </submittedName>
</protein>
<evidence type="ECO:0000256" key="2">
    <source>
        <dbReference type="SAM" id="MobiDB-lite"/>
    </source>
</evidence>
<feature type="compositionally biased region" description="Low complexity" evidence="2">
    <location>
        <begin position="1"/>
        <end position="13"/>
    </location>
</feature>
<dbReference type="RefSeq" id="WP_199865507.1">
    <property type="nucleotide sequence ID" value="NZ_JYFN01000065.1"/>
</dbReference>
<evidence type="ECO:0000313" key="5">
    <source>
        <dbReference type="Proteomes" id="UP000032545"/>
    </source>
</evidence>
<proteinExistence type="predicted"/>
<dbReference type="EMBL" id="JYFN01000065">
    <property type="protein sequence ID" value="KJE20269.1"/>
    <property type="molecule type" value="Genomic_DNA"/>
</dbReference>
<evidence type="ECO:0000259" key="3">
    <source>
        <dbReference type="Pfam" id="PF00171"/>
    </source>
</evidence>
<dbReference type="InterPro" id="IPR016162">
    <property type="entry name" value="Ald_DH_N"/>
</dbReference>
<dbReference type="InterPro" id="IPR016161">
    <property type="entry name" value="Ald_DH/histidinol_DH"/>
</dbReference>
<dbReference type="SUPFAM" id="SSF53720">
    <property type="entry name" value="ALDH-like"/>
    <property type="match status" value="1"/>
</dbReference>
<gene>
    <name evidence="4" type="ORF">FF36_05441</name>
</gene>
<keyword evidence="5" id="KW-1185">Reference proteome</keyword>
<sequence>MPARSPSATPPATNRAGPTDSRAELIELDALGPGGPFRSRNRLPITDLAGLPIAELSLVPSLYVHRAIAALRAAEPLSTADRLAALARAGESFATETVAELSVDEYSHAVSRISGMPISVVRHATETTWRALLGAGRDARQARPRASVDDWHDPATQGGRAVWTRRGEVFAVHAAGNHPGVHALWPQALALGYRVAVRPSRREPLTAHRLITALRAAGFGADQVAYLPTDHAVADEIIKAADLAMVYGGDDVVAKYGADPTVLVQGPGRSKILLAGEDWQRHLDTLVDSIGDEGGTACVNATAVFTDSDPGGLAAALAERLAAIPTLPPEDDRAVLPCQPTEQAAALERFLLDHAAGTTPRLGGAGITDPVAGGGVALRPAVFQVNRADAAQTGIELGFPCVWVAPWAPADGIGPLRNSLVLTALTHDERLLDQLIADPTISNVYIGDHPTYWMRPDVPHDGYLGEFLMRTKTVLRD</sequence>
<comment type="caution">
    <text evidence="4">The sequence shown here is derived from an EMBL/GenBank/DDBJ whole genome shotgun (WGS) entry which is preliminary data.</text>
</comment>
<evidence type="ECO:0000256" key="1">
    <source>
        <dbReference type="ARBA" id="ARBA00023002"/>
    </source>
</evidence>
<dbReference type="InterPro" id="IPR016163">
    <property type="entry name" value="Ald_DH_C"/>
</dbReference>
<dbReference type="Pfam" id="PF00171">
    <property type="entry name" value="Aldedh"/>
    <property type="match status" value="1"/>
</dbReference>
<keyword evidence="1" id="KW-0560">Oxidoreductase</keyword>
<name>A0A0D8B8N5_9ACTN</name>
<dbReference type="GO" id="GO:0016620">
    <property type="term" value="F:oxidoreductase activity, acting on the aldehyde or oxo group of donors, NAD or NADP as acceptor"/>
    <property type="evidence" value="ECO:0007669"/>
    <property type="project" value="InterPro"/>
</dbReference>
<evidence type="ECO:0000313" key="4">
    <source>
        <dbReference type="EMBL" id="KJE20269.1"/>
    </source>
</evidence>
<dbReference type="AlphaFoldDB" id="A0A0D8B8N5"/>